<feature type="domain" description="ABC transporter" evidence="5">
    <location>
        <begin position="6"/>
        <end position="233"/>
    </location>
</feature>
<accession>A0A6J6G5F1</accession>
<feature type="domain" description="ABC transporter" evidence="5">
    <location>
        <begin position="255"/>
        <end position="449"/>
    </location>
</feature>
<dbReference type="EMBL" id="CAEZUE010000082">
    <property type="protein sequence ID" value="CAB4594404.1"/>
    <property type="molecule type" value="Genomic_DNA"/>
</dbReference>
<dbReference type="GO" id="GO:0005524">
    <property type="term" value="F:ATP binding"/>
    <property type="evidence" value="ECO:0007669"/>
    <property type="project" value="UniProtKB-KW"/>
</dbReference>
<name>A0A6J6G5F1_9ZZZZ</name>
<evidence type="ECO:0000256" key="1">
    <source>
        <dbReference type="ARBA" id="ARBA00005417"/>
    </source>
</evidence>
<dbReference type="PROSITE" id="PS50893">
    <property type="entry name" value="ABC_TRANSPORTER_2"/>
    <property type="match status" value="2"/>
</dbReference>
<dbReference type="InterPro" id="IPR027417">
    <property type="entry name" value="P-loop_NTPase"/>
</dbReference>
<dbReference type="InterPro" id="IPR003439">
    <property type="entry name" value="ABC_transporter-like_ATP-bd"/>
</dbReference>
<dbReference type="SMART" id="SM00382">
    <property type="entry name" value="AAA"/>
    <property type="match status" value="2"/>
</dbReference>
<sequence length="449" mass="48379">MRNRHFRFTDWSLQFPGAERPALDRISLSVKRGERILITGPSGGGKSTLIRAIARIHDSSIVTTSGEFVNNSSSVGFVGQEPDEQILFPTIGEEVGFVAETAVPTARQVRGRVSEALKALGIRSKRSRLTSRLSGGEKQQLAIATALAGAPDLIVLDEPTASLDAESIELVHAAVSDAVVSEGRTLVIVEHHIDVWRDLVDRIVVVADGRIVADGPIDRILTTKKTALVAVGVWVPGHDWTLAPTAPRNNAAPVLSTHNASFRSARQSKRISIPDFTLHEGEVVALVGPNGSGKSTVLRMLGGLIAPSKGEIRYVDTTQRPHRLKPHELVTHVSSVLQNPSYGFGAGRVDDEAPAHERAAVGLTGFDARHPQSLSGGERRRLALATALSRHPRVLLLDEPTFGQDAGAWHDLVDRLRDFVEGRGTIVIATHDTRLVSALAHRVFDIEGA</sequence>
<dbReference type="GO" id="GO:0042626">
    <property type="term" value="F:ATPase-coupled transmembrane transporter activity"/>
    <property type="evidence" value="ECO:0007669"/>
    <property type="project" value="TreeGrafter"/>
</dbReference>
<keyword evidence="4" id="KW-0067">ATP-binding</keyword>
<organism evidence="6">
    <name type="scientific">freshwater metagenome</name>
    <dbReference type="NCBI Taxonomy" id="449393"/>
    <lineage>
        <taxon>unclassified sequences</taxon>
        <taxon>metagenomes</taxon>
        <taxon>ecological metagenomes</taxon>
    </lineage>
</organism>
<evidence type="ECO:0000256" key="4">
    <source>
        <dbReference type="ARBA" id="ARBA00022840"/>
    </source>
</evidence>
<dbReference type="InterPro" id="IPR015856">
    <property type="entry name" value="ABC_transpr_CbiO/EcfA_su"/>
</dbReference>
<evidence type="ECO:0000256" key="2">
    <source>
        <dbReference type="ARBA" id="ARBA00022448"/>
    </source>
</evidence>
<dbReference type="PANTHER" id="PTHR43553:SF24">
    <property type="entry name" value="ENERGY-COUPLING FACTOR TRANSPORTER ATP-BINDING PROTEIN ECFA1"/>
    <property type="match status" value="1"/>
</dbReference>
<comment type="similarity">
    <text evidence="1">Belongs to the ABC transporter superfamily.</text>
</comment>
<keyword evidence="3" id="KW-0547">Nucleotide-binding</keyword>
<keyword evidence="2" id="KW-0813">Transport</keyword>
<dbReference type="InterPro" id="IPR050095">
    <property type="entry name" value="ECF_ABC_transporter_ATP-bd"/>
</dbReference>
<reference evidence="6" key="1">
    <citation type="submission" date="2020-05" db="EMBL/GenBank/DDBJ databases">
        <authorList>
            <person name="Chiriac C."/>
            <person name="Salcher M."/>
            <person name="Ghai R."/>
            <person name="Kavagutti S V."/>
        </authorList>
    </citation>
    <scope>NUCLEOTIDE SEQUENCE</scope>
</reference>
<dbReference type="PROSITE" id="PS00211">
    <property type="entry name" value="ABC_TRANSPORTER_1"/>
    <property type="match status" value="1"/>
</dbReference>
<dbReference type="Gene3D" id="3.40.50.300">
    <property type="entry name" value="P-loop containing nucleotide triphosphate hydrolases"/>
    <property type="match status" value="2"/>
</dbReference>
<dbReference type="AlphaFoldDB" id="A0A6J6G5F1"/>
<evidence type="ECO:0000256" key="3">
    <source>
        <dbReference type="ARBA" id="ARBA00022741"/>
    </source>
</evidence>
<dbReference type="Pfam" id="PF00005">
    <property type="entry name" value="ABC_tran"/>
    <property type="match status" value="2"/>
</dbReference>
<gene>
    <name evidence="6" type="ORF">UFOPK1788_00709</name>
</gene>
<protein>
    <submittedName>
        <fullName evidence="6">Unannotated protein</fullName>
    </submittedName>
</protein>
<proteinExistence type="inferred from homology"/>
<dbReference type="PANTHER" id="PTHR43553">
    <property type="entry name" value="HEAVY METAL TRANSPORTER"/>
    <property type="match status" value="1"/>
</dbReference>
<evidence type="ECO:0000313" key="6">
    <source>
        <dbReference type="EMBL" id="CAB4594404.1"/>
    </source>
</evidence>
<dbReference type="InterPro" id="IPR003593">
    <property type="entry name" value="AAA+_ATPase"/>
</dbReference>
<dbReference type="GO" id="GO:0016887">
    <property type="term" value="F:ATP hydrolysis activity"/>
    <property type="evidence" value="ECO:0007669"/>
    <property type="project" value="InterPro"/>
</dbReference>
<dbReference type="SUPFAM" id="SSF52540">
    <property type="entry name" value="P-loop containing nucleoside triphosphate hydrolases"/>
    <property type="match status" value="2"/>
</dbReference>
<dbReference type="CDD" id="cd03225">
    <property type="entry name" value="ABC_cobalt_CbiO_domain1"/>
    <property type="match status" value="2"/>
</dbReference>
<dbReference type="InterPro" id="IPR017871">
    <property type="entry name" value="ABC_transporter-like_CS"/>
</dbReference>
<evidence type="ECO:0000259" key="5">
    <source>
        <dbReference type="PROSITE" id="PS50893"/>
    </source>
</evidence>
<dbReference type="GO" id="GO:0043190">
    <property type="term" value="C:ATP-binding cassette (ABC) transporter complex"/>
    <property type="evidence" value="ECO:0007669"/>
    <property type="project" value="TreeGrafter"/>
</dbReference>